<keyword evidence="3" id="KW-1185">Reference proteome</keyword>
<dbReference type="PANTHER" id="PTHR28251:SF1">
    <property type="entry name" value="V-TYPE ATPASE ASSEMBLY FACTOR PKR1"/>
    <property type="match status" value="1"/>
</dbReference>
<evidence type="ECO:0000313" key="2">
    <source>
        <dbReference type="EMBL" id="KAG6378462.1"/>
    </source>
</evidence>
<reference evidence="2" key="1">
    <citation type="submission" date="2021-03" db="EMBL/GenBank/DDBJ databases">
        <title>Evolutionary innovations through gain and loss of genes in the ectomycorrhizal Boletales.</title>
        <authorList>
            <person name="Wu G."/>
            <person name="Miyauchi S."/>
            <person name="Morin E."/>
            <person name="Yang Z.-L."/>
            <person name="Xu J."/>
            <person name="Martin F.M."/>
        </authorList>
    </citation>
    <scope>NUCLEOTIDE SEQUENCE</scope>
    <source>
        <strain evidence="2">BR01</strain>
    </source>
</reference>
<proteinExistence type="predicted"/>
<evidence type="ECO:0000256" key="1">
    <source>
        <dbReference type="SAM" id="Phobius"/>
    </source>
</evidence>
<dbReference type="PANTHER" id="PTHR28251">
    <property type="entry name" value="V-TYPE ATPASE ASSEMBLY FACTOR PKR1"/>
    <property type="match status" value="1"/>
</dbReference>
<feature type="transmembrane region" description="Helical" evidence="1">
    <location>
        <begin position="27"/>
        <end position="47"/>
    </location>
</feature>
<dbReference type="InterPro" id="IPR013945">
    <property type="entry name" value="Pkr1"/>
</dbReference>
<protein>
    <submittedName>
        <fullName evidence="2">Uncharacterized protein</fullName>
    </submittedName>
</protein>
<dbReference type="GO" id="GO:0070072">
    <property type="term" value="P:vacuolar proton-transporting V-type ATPase complex assembly"/>
    <property type="evidence" value="ECO:0007669"/>
    <property type="project" value="InterPro"/>
</dbReference>
<keyword evidence="1" id="KW-1133">Transmembrane helix</keyword>
<dbReference type="Proteomes" id="UP000683000">
    <property type="component" value="Unassembled WGS sequence"/>
</dbReference>
<organism evidence="2 3">
    <name type="scientific">Boletus reticuloceps</name>
    <dbReference type="NCBI Taxonomy" id="495285"/>
    <lineage>
        <taxon>Eukaryota</taxon>
        <taxon>Fungi</taxon>
        <taxon>Dikarya</taxon>
        <taxon>Basidiomycota</taxon>
        <taxon>Agaricomycotina</taxon>
        <taxon>Agaricomycetes</taxon>
        <taxon>Agaricomycetidae</taxon>
        <taxon>Boletales</taxon>
        <taxon>Boletineae</taxon>
        <taxon>Boletaceae</taxon>
        <taxon>Boletoideae</taxon>
        <taxon>Boletus</taxon>
    </lineage>
</organism>
<dbReference type="AlphaFoldDB" id="A0A8I2YVL0"/>
<evidence type="ECO:0000313" key="3">
    <source>
        <dbReference type="Proteomes" id="UP000683000"/>
    </source>
</evidence>
<dbReference type="GO" id="GO:0005789">
    <property type="term" value="C:endoplasmic reticulum membrane"/>
    <property type="evidence" value="ECO:0007669"/>
    <property type="project" value="TreeGrafter"/>
</dbReference>
<feature type="transmembrane region" description="Helical" evidence="1">
    <location>
        <begin position="53"/>
        <end position="73"/>
    </location>
</feature>
<dbReference type="EMBL" id="JAGFBS010000006">
    <property type="protein sequence ID" value="KAG6378462.1"/>
    <property type="molecule type" value="Genomic_DNA"/>
</dbReference>
<dbReference type="OrthoDB" id="9626941at2759"/>
<name>A0A8I2YVL0_9AGAM</name>
<keyword evidence="1" id="KW-0812">Transmembrane</keyword>
<sequence>MPSTESDVGIPFFSFVLKPGSSLHPSFLLAVDCAFALLFLVFAWSAYLTNGNIHFFILMTIEIALWASMKWFVQELRMLPVSSEEVAQRKDQ</sequence>
<accession>A0A8I2YVL0</accession>
<dbReference type="Pfam" id="PF08636">
    <property type="entry name" value="Pkr1"/>
    <property type="match status" value="1"/>
</dbReference>
<keyword evidence="1" id="KW-0472">Membrane</keyword>
<gene>
    <name evidence="2" type="ORF">JVT61DRAFT_12720</name>
</gene>
<comment type="caution">
    <text evidence="2">The sequence shown here is derived from an EMBL/GenBank/DDBJ whole genome shotgun (WGS) entry which is preliminary data.</text>
</comment>